<dbReference type="Proteomes" id="UP000054007">
    <property type="component" value="Unassembled WGS sequence"/>
</dbReference>
<proteinExistence type="predicted"/>
<dbReference type="STRING" id="1314674.A0A0D7B8A2"/>
<reference evidence="2 3" key="1">
    <citation type="journal article" date="2015" name="Fungal Genet. Biol.">
        <title>Evolution of novel wood decay mechanisms in Agaricales revealed by the genome sequences of Fistulina hepatica and Cylindrobasidium torrendii.</title>
        <authorList>
            <person name="Floudas D."/>
            <person name="Held B.W."/>
            <person name="Riley R."/>
            <person name="Nagy L.G."/>
            <person name="Koehler G."/>
            <person name="Ransdell A.S."/>
            <person name="Younus H."/>
            <person name="Chow J."/>
            <person name="Chiniquy J."/>
            <person name="Lipzen A."/>
            <person name="Tritt A."/>
            <person name="Sun H."/>
            <person name="Haridas S."/>
            <person name="LaButti K."/>
            <person name="Ohm R.A."/>
            <person name="Kues U."/>
            <person name="Blanchette R.A."/>
            <person name="Grigoriev I.V."/>
            <person name="Minto R.E."/>
            <person name="Hibbett D.S."/>
        </authorList>
    </citation>
    <scope>NUCLEOTIDE SEQUENCE [LARGE SCALE GENOMIC DNA]</scope>
    <source>
        <strain evidence="2 3">FP15055 ss-10</strain>
    </source>
</reference>
<gene>
    <name evidence="2" type="ORF">CYLTODRAFT_423437</name>
</gene>
<evidence type="ECO:0000313" key="3">
    <source>
        <dbReference type="Proteomes" id="UP000054007"/>
    </source>
</evidence>
<sequence length="272" mass="30039">MLHQSRICMRIFHPQARGISSHILRHASDEPPPPSPPQDPDDAVSDSEWTIRTGRAIDLLQKTLPEFFEHGLITSLDRTTGAPNRSSPIPIPVVKTDPLKSHPDLEPVYSPHIRLSYTPPTQLPAPFPKTLSVEGLPLYLASSAIVRHTLHALYSDLRLVLDKFAVEPAGAPATSSLNRERKLAVAYSVFGSARVSGSASQWTVHSTYIFSPITGLILEHRVNSILPAPHFTAYDGLREGLSTFFGSEKPPGQAVCRERVTRHSRARETTRE</sequence>
<evidence type="ECO:0000256" key="1">
    <source>
        <dbReference type="SAM" id="MobiDB-lite"/>
    </source>
</evidence>
<protein>
    <submittedName>
        <fullName evidence="2">Uncharacterized protein</fullName>
    </submittedName>
</protein>
<evidence type="ECO:0000313" key="2">
    <source>
        <dbReference type="EMBL" id="KIY66404.1"/>
    </source>
</evidence>
<dbReference type="EMBL" id="KN880555">
    <property type="protein sequence ID" value="KIY66404.1"/>
    <property type="molecule type" value="Genomic_DNA"/>
</dbReference>
<feature type="region of interest" description="Disordered" evidence="1">
    <location>
        <begin position="25"/>
        <end position="46"/>
    </location>
</feature>
<dbReference type="OrthoDB" id="1099063at2759"/>
<organism evidence="2 3">
    <name type="scientific">Cylindrobasidium torrendii FP15055 ss-10</name>
    <dbReference type="NCBI Taxonomy" id="1314674"/>
    <lineage>
        <taxon>Eukaryota</taxon>
        <taxon>Fungi</taxon>
        <taxon>Dikarya</taxon>
        <taxon>Basidiomycota</taxon>
        <taxon>Agaricomycotina</taxon>
        <taxon>Agaricomycetes</taxon>
        <taxon>Agaricomycetidae</taxon>
        <taxon>Agaricales</taxon>
        <taxon>Marasmiineae</taxon>
        <taxon>Physalacriaceae</taxon>
        <taxon>Cylindrobasidium</taxon>
    </lineage>
</organism>
<name>A0A0D7B8A2_9AGAR</name>
<dbReference type="AlphaFoldDB" id="A0A0D7B8A2"/>
<keyword evidence="3" id="KW-1185">Reference proteome</keyword>
<accession>A0A0D7B8A2</accession>